<reference evidence="14 15" key="1">
    <citation type="submission" date="2020-10" db="EMBL/GenBank/DDBJ databases">
        <title>Nocardioides sp. isolated from sludge.</title>
        <authorList>
            <person name="Zhang X."/>
        </authorList>
    </citation>
    <scope>NUCLEOTIDE SEQUENCE [LARGE SCALE GENOMIC DNA]</scope>
    <source>
        <strain evidence="14 15">Y6</strain>
    </source>
</reference>
<keyword evidence="5 10" id="KW-0274">FAD</keyword>
<dbReference type="SUPFAM" id="SSF47203">
    <property type="entry name" value="Acyl-CoA dehydrogenase C-terminal domain-like"/>
    <property type="match status" value="1"/>
</dbReference>
<dbReference type="InterPro" id="IPR036250">
    <property type="entry name" value="AcylCo_DH-like_C"/>
</dbReference>
<feature type="domain" description="Acyl-CoA dehydrogenase/oxidase N-terminal" evidence="13">
    <location>
        <begin position="20"/>
        <end position="125"/>
    </location>
</feature>
<dbReference type="InterPro" id="IPR009075">
    <property type="entry name" value="AcylCo_DH/oxidase_C"/>
</dbReference>
<evidence type="ECO:0000259" key="12">
    <source>
        <dbReference type="Pfam" id="PF02770"/>
    </source>
</evidence>
<sequence>MKSPAPYTSPWMRPDDVADTADLARAFFAKEVTPHRLRFADQHQVDRETWRRAGEAGLLLVSIPEEYGGGGGSFAHEAAVLWEQCRSGDDALGYGIHSTIVAHYLNAFGTEEQKRRWLPRMATGELVAALGMTEPGTGSDLQAVTTTARRDGDHYVVNGSKTFITNGGHADLVLLVARTGGEGAGGISLVVVEVTDADGHDVAGFERGRVLRKIGQHGQDTRELSFIDLRVPVSHLLGEAEGQGFYQMMQQLPQERLVIGISAVAFAETAVEEAVRYVKERQVFGKQVIDYQNTQFVLAECSTDVLVARTFLDHCVALHLEGRLDPVTVSRLKYWSTDMQCTVIDRCLQLFGGYGYVTEYPIAQLYAGARVQKIYGGTNEIMKVLIARSL</sequence>
<evidence type="ECO:0000256" key="7">
    <source>
        <dbReference type="ARBA" id="ARBA00037085"/>
    </source>
</evidence>
<dbReference type="Gene3D" id="1.10.540.10">
    <property type="entry name" value="Acyl-CoA dehydrogenase/oxidase, N-terminal domain"/>
    <property type="match status" value="1"/>
</dbReference>
<dbReference type="RefSeq" id="WP_193638082.1">
    <property type="nucleotide sequence ID" value="NZ_JADCSA010000007.1"/>
</dbReference>
<feature type="domain" description="Acyl-CoA dehydrogenase/oxidase C-terminal" evidence="11">
    <location>
        <begin position="242"/>
        <end position="390"/>
    </location>
</feature>
<gene>
    <name evidence="14" type="ORF">IEQ44_08780</name>
</gene>
<evidence type="ECO:0000256" key="6">
    <source>
        <dbReference type="ARBA" id="ARBA00023002"/>
    </source>
</evidence>
<dbReference type="InterPro" id="IPR013786">
    <property type="entry name" value="AcylCoA_DH/ox_N"/>
</dbReference>
<keyword evidence="6 10" id="KW-0560">Oxidoreductase</keyword>
<comment type="pathway">
    <text evidence="2">Siderophore biosynthesis; mycobactin biosynthesis.</text>
</comment>
<evidence type="ECO:0000256" key="10">
    <source>
        <dbReference type="RuleBase" id="RU362125"/>
    </source>
</evidence>
<comment type="caution">
    <text evidence="14">The sequence shown here is derived from an EMBL/GenBank/DDBJ whole genome shotgun (WGS) entry which is preliminary data.</text>
</comment>
<comment type="function">
    <text evidence="7">Catalyzes the dehydrogenation at the alpha-beta position of ACP-bound acyl chains. This results in the introduction of a double bond in the lipidic chain, which is further transferred to the epsilon-amino group of lysine residue in the mycobactin core by MbtK.</text>
</comment>
<evidence type="ECO:0000313" key="15">
    <source>
        <dbReference type="Proteomes" id="UP000756387"/>
    </source>
</evidence>
<dbReference type="Gene3D" id="1.20.140.10">
    <property type="entry name" value="Butyryl-CoA Dehydrogenase, subunit A, domain 3"/>
    <property type="match status" value="1"/>
</dbReference>
<organism evidence="14 15">
    <name type="scientific">Nocardioides malaquae</name>
    <dbReference type="NCBI Taxonomy" id="2773426"/>
    <lineage>
        <taxon>Bacteria</taxon>
        <taxon>Bacillati</taxon>
        <taxon>Actinomycetota</taxon>
        <taxon>Actinomycetes</taxon>
        <taxon>Propionibacteriales</taxon>
        <taxon>Nocardioidaceae</taxon>
        <taxon>Nocardioides</taxon>
    </lineage>
</organism>
<feature type="domain" description="Acyl-CoA oxidase/dehydrogenase middle" evidence="12">
    <location>
        <begin position="129"/>
        <end position="228"/>
    </location>
</feature>
<evidence type="ECO:0000256" key="4">
    <source>
        <dbReference type="ARBA" id="ARBA00022630"/>
    </source>
</evidence>
<dbReference type="Proteomes" id="UP000756387">
    <property type="component" value="Unassembled WGS sequence"/>
</dbReference>
<dbReference type="InterPro" id="IPR037069">
    <property type="entry name" value="AcylCoA_DH/ox_N_sf"/>
</dbReference>
<dbReference type="Gene3D" id="2.40.110.10">
    <property type="entry name" value="Butyryl-CoA Dehydrogenase, subunit A, domain 2"/>
    <property type="match status" value="1"/>
</dbReference>
<comment type="cofactor">
    <cofactor evidence="1 10">
        <name>FAD</name>
        <dbReference type="ChEBI" id="CHEBI:57692"/>
    </cofactor>
</comment>
<protein>
    <recommendedName>
        <fullName evidence="8">Acyl-[acyl-carrier-protein] dehydrogenase MbtN</fullName>
    </recommendedName>
    <alternativeName>
        <fullName evidence="9">Mycobactin synthase protein N</fullName>
    </alternativeName>
</protein>
<evidence type="ECO:0000256" key="1">
    <source>
        <dbReference type="ARBA" id="ARBA00001974"/>
    </source>
</evidence>
<keyword evidence="4 10" id="KW-0285">Flavoprotein</keyword>
<dbReference type="Pfam" id="PF02770">
    <property type="entry name" value="Acyl-CoA_dh_M"/>
    <property type="match status" value="1"/>
</dbReference>
<dbReference type="SUPFAM" id="SSF56645">
    <property type="entry name" value="Acyl-CoA dehydrogenase NM domain-like"/>
    <property type="match status" value="1"/>
</dbReference>
<evidence type="ECO:0000259" key="13">
    <source>
        <dbReference type="Pfam" id="PF02771"/>
    </source>
</evidence>
<evidence type="ECO:0000256" key="2">
    <source>
        <dbReference type="ARBA" id="ARBA00005102"/>
    </source>
</evidence>
<dbReference type="Pfam" id="PF02771">
    <property type="entry name" value="Acyl-CoA_dh_N"/>
    <property type="match status" value="1"/>
</dbReference>
<dbReference type="PANTHER" id="PTHR48083:SF20">
    <property type="entry name" value="LONG-CHAIN SPECIFIC ACYL-COA DEHYDROGENASE, MITOCHONDRIAL"/>
    <property type="match status" value="1"/>
</dbReference>
<accession>A0ABR9RT59</accession>
<keyword evidence="15" id="KW-1185">Reference proteome</keyword>
<name>A0ABR9RT59_9ACTN</name>
<evidence type="ECO:0000256" key="8">
    <source>
        <dbReference type="ARBA" id="ARBA00040394"/>
    </source>
</evidence>
<evidence type="ECO:0000256" key="9">
    <source>
        <dbReference type="ARBA" id="ARBA00042660"/>
    </source>
</evidence>
<comment type="similarity">
    <text evidence="3 10">Belongs to the acyl-CoA dehydrogenase family.</text>
</comment>
<proteinExistence type="inferred from homology"/>
<evidence type="ECO:0000313" key="14">
    <source>
        <dbReference type="EMBL" id="MBE7324747.1"/>
    </source>
</evidence>
<evidence type="ECO:0000256" key="3">
    <source>
        <dbReference type="ARBA" id="ARBA00009347"/>
    </source>
</evidence>
<evidence type="ECO:0000256" key="5">
    <source>
        <dbReference type="ARBA" id="ARBA00022827"/>
    </source>
</evidence>
<dbReference type="PANTHER" id="PTHR48083">
    <property type="entry name" value="MEDIUM-CHAIN SPECIFIC ACYL-COA DEHYDROGENASE, MITOCHONDRIAL-RELATED"/>
    <property type="match status" value="1"/>
</dbReference>
<dbReference type="InterPro" id="IPR046373">
    <property type="entry name" value="Acyl-CoA_Oxase/DH_mid-dom_sf"/>
</dbReference>
<dbReference type="EMBL" id="JADCSA010000007">
    <property type="protein sequence ID" value="MBE7324747.1"/>
    <property type="molecule type" value="Genomic_DNA"/>
</dbReference>
<evidence type="ECO:0000259" key="11">
    <source>
        <dbReference type="Pfam" id="PF00441"/>
    </source>
</evidence>
<dbReference type="InterPro" id="IPR009100">
    <property type="entry name" value="AcylCoA_DH/oxidase_NM_dom_sf"/>
</dbReference>
<dbReference type="InterPro" id="IPR006091">
    <property type="entry name" value="Acyl-CoA_Oxase/DH_mid-dom"/>
</dbReference>
<dbReference type="InterPro" id="IPR050741">
    <property type="entry name" value="Acyl-CoA_dehydrogenase"/>
</dbReference>
<dbReference type="Pfam" id="PF00441">
    <property type="entry name" value="Acyl-CoA_dh_1"/>
    <property type="match status" value="1"/>
</dbReference>